<dbReference type="Proteomes" id="UP000317715">
    <property type="component" value="Unassembled WGS sequence"/>
</dbReference>
<name>A0A4Y3NIN3_PAEAU</name>
<dbReference type="AlphaFoldDB" id="A0A4Y3NIN3"/>
<sequence length="161" mass="17140">MSQEPWTDEDESALATKRPSGGWRYGPKDRVVLSGKGLVVGIVVADAVFFLFWAIPSWSLNPNHASYTLAMTATAMVIGLIPIGVVGTAVGWPLGVALRSVRNQWLHVAAFFAAGAIICVPFGGFWSPSAWAFPLSIAVAAGVGRLAVWKLVRINHAGEPK</sequence>
<keyword evidence="2" id="KW-1133">Transmembrane helix</keyword>
<dbReference type="GeneID" id="97299720"/>
<feature type="compositionally biased region" description="Acidic residues" evidence="1">
    <location>
        <begin position="1"/>
        <end position="12"/>
    </location>
</feature>
<evidence type="ECO:0000313" key="3">
    <source>
        <dbReference type="EMBL" id="GEB18938.1"/>
    </source>
</evidence>
<keyword evidence="4" id="KW-1185">Reference proteome</keyword>
<feature type="transmembrane region" description="Helical" evidence="2">
    <location>
        <begin position="131"/>
        <end position="152"/>
    </location>
</feature>
<evidence type="ECO:0000256" key="2">
    <source>
        <dbReference type="SAM" id="Phobius"/>
    </source>
</evidence>
<reference evidence="3 4" key="1">
    <citation type="submission" date="2019-06" db="EMBL/GenBank/DDBJ databases">
        <title>Whole genome shotgun sequence of Paenarthrobacter aurescens NBRC 12136.</title>
        <authorList>
            <person name="Hosoyama A."/>
            <person name="Uohara A."/>
            <person name="Ohji S."/>
            <person name="Ichikawa N."/>
        </authorList>
    </citation>
    <scope>NUCLEOTIDE SEQUENCE [LARGE SCALE GENOMIC DNA]</scope>
    <source>
        <strain evidence="3 4">NBRC 12136</strain>
    </source>
</reference>
<feature type="transmembrane region" description="Helical" evidence="2">
    <location>
        <begin position="67"/>
        <end position="93"/>
    </location>
</feature>
<protein>
    <submittedName>
        <fullName evidence="3">Uncharacterized protein</fullName>
    </submittedName>
</protein>
<feature type="transmembrane region" description="Helical" evidence="2">
    <location>
        <begin position="37"/>
        <end position="55"/>
    </location>
</feature>
<gene>
    <name evidence="3" type="ORF">AAU01_16930</name>
</gene>
<accession>A0A4Y3NIN3</accession>
<organism evidence="3 4">
    <name type="scientific">Paenarthrobacter aurescens</name>
    <name type="common">Arthrobacter aurescens</name>
    <dbReference type="NCBI Taxonomy" id="43663"/>
    <lineage>
        <taxon>Bacteria</taxon>
        <taxon>Bacillati</taxon>
        <taxon>Actinomycetota</taxon>
        <taxon>Actinomycetes</taxon>
        <taxon>Micrococcales</taxon>
        <taxon>Micrococcaceae</taxon>
        <taxon>Paenarthrobacter</taxon>
    </lineage>
</organism>
<keyword evidence="2" id="KW-0812">Transmembrane</keyword>
<proteinExistence type="predicted"/>
<evidence type="ECO:0000256" key="1">
    <source>
        <dbReference type="SAM" id="MobiDB-lite"/>
    </source>
</evidence>
<feature type="region of interest" description="Disordered" evidence="1">
    <location>
        <begin position="1"/>
        <end position="21"/>
    </location>
</feature>
<keyword evidence="2" id="KW-0472">Membrane</keyword>
<evidence type="ECO:0000313" key="4">
    <source>
        <dbReference type="Proteomes" id="UP000317715"/>
    </source>
</evidence>
<comment type="caution">
    <text evidence="3">The sequence shown here is derived from an EMBL/GenBank/DDBJ whole genome shotgun (WGS) entry which is preliminary data.</text>
</comment>
<dbReference type="EMBL" id="BJMD01000009">
    <property type="protein sequence ID" value="GEB18938.1"/>
    <property type="molecule type" value="Genomic_DNA"/>
</dbReference>
<dbReference type="RefSeq" id="WP_246095763.1">
    <property type="nucleotide sequence ID" value="NZ_BJMD01000009.1"/>
</dbReference>
<feature type="transmembrane region" description="Helical" evidence="2">
    <location>
        <begin position="105"/>
        <end position="125"/>
    </location>
</feature>